<dbReference type="PANTHER" id="PTHR43362:SF1">
    <property type="entry name" value="MANNITOL DEHYDROGENASE 2-RELATED"/>
    <property type="match status" value="1"/>
</dbReference>
<evidence type="ECO:0000259" key="3">
    <source>
        <dbReference type="Pfam" id="PF01232"/>
    </source>
</evidence>
<feature type="domain" description="Mannitol dehydrogenase N-terminal" evidence="3">
    <location>
        <begin position="28"/>
        <end position="276"/>
    </location>
</feature>
<evidence type="ECO:0000256" key="1">
    <source>
        <dbReference type="ARBA" id="ARBA00023002"/>
    </source>
</evidence>
<dbReference type="InterPro" id="IPR050988">
    <property type="entry name" value="Mannitol_DH/Oxidoreductase"/>
</dbReference>
<proteinExistence type="predicted"/>
<dbReference type="InterPro" id="IPR000669">
    <property type="entry name" value="Mannitol_DH"/>
</dbReference>
<dbReference type="InterPro" id="IPR013118">
    <property type="entry name" value="Mannitol_DH_C"/>
</dbReference>
<evidence type="ECO:0000313" key="6">
    <source>
        <dbReference type="Proteomes" id="UP001500795"/>
    </source>
</evidence>
<dbReference type="EMBL" id="BAABCX010000003">
    <property type="protein sequence ID" value="GAA3543551.1"/>
    <property type="molecule type" value="Genomic_DNA"/>
</dbReference>
<keyword evidence="6" id="KW-1185">Reference proteome</keyword>
<dbReference type="Gene3D" id="1.10.1040.10">
    <property type="entry name" value="N-(1-d-carboxylethyl)-l-norvaline Dehydrogenase, domain 2"/>
    <property type="match status" value="1"/>
</dbReference>
<dbReference type="SUPFAM" id="SSF51735">
    <property type="entry name" value="NAD(P)-binding Rossmann-fold domains"/>
    <property type="match status" value="1"/>
</dbReference>
<name>A0ABP6W1X4_9GAMM</name>
<evidence type="ECO:0000313" key="5">
    <source>
        <dbReference type="EMBL" id="GAA3543551.1"/>
    </source>
</evidence>
<evidence type="ECO:0000259" key="4">
    <source>
        <dbReference type="Pfam" id="PF08125"/>
    </source>
</evidence>
<feature type="domain" description="Mannitol dehydrogenase C-terminal" evidence="4">
    <location>
        <begin position="284"/>
        <end position="476"/>
    </location>
</feature>
<dbReference type="SUPFAM" id="SSF48179">
    <property type="entry name" value="6-phosphogluconate dehydrogenase C-terminal domain-like"/>
    <property type="match status" value="1"/>
</dbReference>
<dbReference type="PROSITE" id="PS00974">
    <property type="entry name" value="MANNITOL_DHGENASE"/>
    <property type="match status" value="1"/>
</dbReference>
<keyword evidence="2" id="KW-0520">NAD</keyword>
<dbReference type="InterPro" id="IPR013328">
    <property type="entry name" value="6PGD_dom2"/>
</dbReference>
<accession>A0ABP6W1X4</accession>
<keyword evidence="1" id="KW-0560">Oxidoreductase</keyword>
<dbReference type="PRINTS" id="PR00084">
    <property type="entry name" value="MTLDHDRGNASE"/>
</dbReference>
<gene>
    <name evidence="5" type="ORF">GCM10022394_24440</name>
</gene>
<dbReference type="RefSeq" id="WP_344958397.1">
    <property type="nucleotide sequence ID" value="NZ_BAABCX010000003.1"/>
</dbReference>
<dbReference type="Pfam" id="PF01232">
    <property type="entry name" value="Mannitol_dh"/>
    <property type="match status" value="1"/>
</dbReference>
<dbReference type="Pfam" id="PF08125">
    <property type="entry name" value="Mannitol_dh_C"/>
    <property type="match status" value="1"/>
</dbReference>
<dbReference type="Proteomes" id="UP001500795">
    <property type="component" value="Unassembled WGS sequence"/>
</dbReference>
<dbReference type="Gene3D" id="3.40.50.720">
    <property type="entry name" value="NAD(P)-binding Rossmann-like Domain"/>
    <property type="match status" value="1"/>
</dbReference>
<organism evidence="5 6">
    <name type="scientific">Zobellella aerophila</name>
    <dbReference type="NCBI Taxonomy" id="870480"/>
    <lineage>
        <taxon>Bacteria</taxon>
        <taxon>Pseudomonadati</taxon>
        <taxon>Pseudomonadota</taxon>
        <taxon>Gammaproteobacteria</taxon>
        <taxon>Aeromonadales</taxon>
        <taxon>Aeromonadaceae</taxon>
        <taxon>Zobellella</taxon>
    </lineage>
</organism>
<reference evidence="6" key="1">
    <citation type="journal article" date="2019" name="Int. J. Syst. Evol. Microbiol.">
        <title>The Global Catalogue of Microorganisms (GCM) 10K type strain sequencing project: providing services to taxonomists for standard genome sequencing and annotation.</title>
        <authorList>
            <consortium name="The Broad Institute Genomics Platform"/>
            <consortium name="The Broad Institute Genome Sequencing Center for Infectious Disease"/>
            <person name="Wu L."/>
            <person name="Ma J."/>
        </authorList>
    </citation>
    <scope>NUCLEOTIDE SEQUENCE [LARGE SCALE GENOMIC DNA]</scope>
    <source>
        <strain evidence="6">JCM 17110</strain>
    </source>
</reference>
<evidence type="ECO:0000256" key="2">
    <source>
        <dbReference type="ARBA" id="ARBA00023027"/>
    </source>
</evidence>
<dbReference type="InterPro" id="IPR013131">
    <property type="entry name" value="Mannitol_DH_N"/>
</dbReference>
<comment type="caution">
    <text evidence="5">The sequence shown here is derived from an EMBL/GenBank/DDBJ whole genome shotgun (WGS) entry which is preliminary data.</text>
</comment>
<dbReference type="InterPro" id="IPR008927">
    <property type="entry name" value="6-PGluconate_DH-like_C_sf"/>
</dbReference>
<sequence>MQLNRNNLKRANAGTAVPGYDRAPLQSRILHFGFGAFHRAHQALYQDRLLQLEGGGWGICVVNLRSAGLLESLRAQDHLFTVLEQGAEGNQARVIGSVTESLHPRLDSPAAVIAKLADPQLAIVSITLTEKGYCINPATGRLDWDNPDILRDLAEPGQPVSLIGYIVAGLAKRQALGLAGVSVMSCDNIPDNGRVIRQAVLDLASRRDPMLAAWIEREVSFPSTMVDRIVPAVTADTRRELRDTLGLDDACGVATEPFTQWVIEDDFVAGRPAWEKVGVELVRDVRPFEAMKLRMLNGTHSFLAYLGYLAGYEYVSDCMADPVFAQAARRLMLDEQGVTLSMPEQEALTAYGERLLARFRNPCLRHRTWQIAMDGTMKLPQRLLAPIRQQLAEGRPWPLSALAVAGWMHYVGGVDEQGNAIDVRDPLCDSLASLVQAAGDDEALVRRLIGLESVFGSDLSGNEGFVGGILPAYRRLKQRGAALAVADTLSLRQGDNDVRR</sequence>
<dbReference type="PANTHER" id="PTHR43362">
    <property type="entry name" value="MANNITOL DEHYDROGENASE DSF1-RELATED"/>
    <property type="match status" value="1"/>
</dbReference>
<dbReference type="InterPro" id="IPR036291">
    <property type="entry name" value="NAD(P)-bd_dom_sf"/>
</dbReference>
<protein>
    <submittedName>
        <fullName evidence="5">Fructuronate reductase</fullName>
    </submittedName>
</protein>
<dbReference type="InterPro" id="IPR023027">
    <property type="entry name" value="Mannitol_DH_CS"/>
</dbReference>